<dbReference type="GO" id="GO:0005886">
    <property type="term" value="C:plasma membrane"/>
    <property type="evidence" value="ECO:0007669"/>
    <property type="project" value="UniProtKB-SubCell"/>
</dbReference>
<feature type="transmembrane region" description="Helical" evidence="6">
    <location>
        <begin position="71"/>
        <end position="92"/>
    </location>
</feature>
<keyword evidence="5 6" id="KW-0472">Membrane</keyword>
<dbReference type="InterPro" id="IPR051598">
    <property type="entry name" value="TSUP/Inactive_protease-like"/>
</dbReference>
<dbReference type="InterPro" id="IPR002781">
    <property type="entry name" value="TM_pro_TauE-like"/>
</dbReference>
<dbReference type="Proteomes" id="UP000287394">
    <property type="component" value="Chromosome"/>
</dbReference>
<accession>A0A402D3P1</accession>
<dbReference type="RefSeq" id="WP_119324161.1">
    <property type="nucleotide sequence ID" value="NZ_AP025739.1"/>
</dbReference>
<evidence type="ECO:0000256" key="2">
    <source>
        <dbReference type="ARBA" id="ARBA00009142"/>
    </source>
</evidence>
<keyword evidence="8" id="KW-1185">Reference proteome</keyword>
<feature type="transmembrane region" description="Helical" evidence="6">
    <location>
        <begin position="6"/>
        <end position="34"/>
    </location>
</feature>
<organism evidence="7 8">
    <name type="scientific">Capsulimonas corticalis</name>
    <dbReference type="NCBI Taxonomy" id="2219043"/>
    <lineage>
        <taxon>Bacteria</taxon>
        <taxon>Bacillati</taxon>
        <taxon>Armatimonadota</taxon>
        <taxon>Armatimonadia</taxon>
        <taxon>Capsulimonadales</taxon>
        <taxon>Capsulimonadaceae</taxon>
        <taxon>Capsulimonas</taxon>
    </lineage>
</organism>
<evidence type="ECO:0000313" key="7">
    <source>
        <dbReference type="EMBL" id="BDI29740.1"/>
    </source>
</evidence>
<feature type="transmembrane region" description="Helical" evidence="6">
    <location>
        <begin position="104"/>
        <end position="124"/>
    </location>
</feature>
<dbReference type="OrthoDB" id="5189995at2"/>
<comment type="similarity">
    <text evidence="2 6">Belongs to the 4-toluene sulfonate uptake permease (TSUP) (TC 2.A.102) family.</text>
</comment>
<feature type="transmembrane region" description="Helical" evidence="6">
    <location>
        <begin position="144"/>
        <end position="177"/>
    </location>
</feature>
<evidence type="ECO:0000256" key="6">
    <source>
        <dbReference type="RuleBase" id="RU363041"/>
    </source>
</evidence>
<evidence type="ECO:0000313" key="8">
    <source>
        <dbReference type="Proteomes" id="UP000287394"/>
    </source>
</evidence>
<keyword evidence="4 6" id="KW-1133">Transmembrane helix</keyword>
<evidence type="ECO:0000256" key="5">
    <source>
        <dbReference type="ARBA" id="ARBA00023136"/>
    </source>
</evidence>
<dbReference type="EMBL" id="AP025739">
    <property type="protein sequence ID" value="BDI29740.1"/>
    <property type="molecule type" value="Genomic_DNA"/>
</dbReference>
<dbReference type="PANTHER" id="PTHR43701">
    <property type="entry name" value="MEMBRANE TRANSPORTER PROTEIN MJ0441-RELATED"/>
    <property type="match status" value="1"/>
</dbReference>
<evidence type="ECO:0000256" key="1">
    <source>
        <dbReference type="ARBA" id="ARBA00004141"/>
    </source>
</evidence>
<evidence type="ECO:0000256" key="3">
    <source>
        <dbReference type="ARBA" id="ARBA00022692"/>
    </source>
</evidence>
<reference evidence="7 8" key="1">
    <citation type="journal article" date="2019" name="Int. J. Syst. Evol. Microbiol.">
        <title>Capsulimonas corticalis gen. nov., sp. nov., an aerobic capsulated bacterium, of a novel bacterial order, Capsulimonadales ord. nov., of the class Armatimonadia of the phylum Armatimonadetes.</title>
        <authorList>
            <person name="Li J."/>
            <person name="Kudo C."/>
            <person name="Tonouchi A."/>
        </authorList>
    </citation>
    <scope>NUCLEOTIDE SEQUENCE [LARGE SCALE GENOMIC DNA]</scope>
    <source>
        <strain evidence="7 8">AX-7</strain>
    </source>
</reference>
<dbReference type="FunCoup" id="A0A402D3P1">
    <property type="interactions" value="27"/>
</dbReference>
<dbReference type="AlphaFoldDB" id="A0A402D3P1"/>
<sequence length="257" mass="26971">MNYHNAVAGLCVGLIVGATGMGGASLMAPILIYLFHFKAKYAIGSDLAYAAIAKIFGSWQQKRAGNVNLKLVFQMSLGSIPSSLLGVWALHTIDKRSGGEAERLITHILGAVLVLVAVVVLSRSMPRVEAWFERRRGREVHHGFFWAVLVGAIGGFLVGLTSVGAGTLFGVALIFIFGLGAREVVGTDIYHGCLLSAAAALGHVWAGDVDYGLVASLLIGAIPGVLLGGMLSSRLPERALRPTLGTVLLLSGLKILS</sequence>
<keyword evidence="6" id="KW-1003">Cell membrane</keyword>
<dbReference type="PANTHER" id="PTHR43701:SF2">
    <property type="entry name" value="MEMBRANE TRANSPORTER PROTEIN YJNA-RELATED"/>
    <property type="match status" value="1"/>
</dbReference>
<proteinExistence type="inferred from homology"/>
<name>A0A402D3P1_9BACT</name>
<comment type="subcellular location">
    <subcellularLocation>
        <location evidence="6">Cell membrane</location>
        <topology evidence="6">Multi-pass membrane protein</topology>
    </subcellularLocation>
    <subcellularLocation>
        <location evidence="1">Membrane</location>
        <topology evidence="1">Multi-pass membrane protein</topology>
    </subcellularLocation>
</comment>
<evidence type="ECO:0000256" key="4">
    <source>
        <dbReference type="ARBA" id="ARBA00022989"/>
    </source>
</evidence>
<feature type="transmembrane region" description="Helical" evidence="6">
    <location>
        <begin position="212"/>
        <end position="231"/>
    </location>
</feature>
<dbReference type="Pfam" id="PF01925">
    <property type="entry name" value="TauE"/>
    <property type="match status" value="1"/>
</dbReference>
<dbReference type="KEGG" id="ccot:CCAX7_17910"/>
<gene>
    <name evidence="7" type="primary">yjnA</name>
    <name evidence="7" type="ORF">CCAX7_17910</name>
</gene>
<protein>
    <recommendedName>
        <fullName evidence="6">Probable membrane transporter protein</fullName>
    </recommendedName>
</protein>
<keyword evidence="3 6" id="KW-0812">Transmembrane</keyword>